<dbReference type="CDD" id="cd00085">
    <property type="entry name" value="HNHc"/>
    <property type="match status" value="1"/>
</dbReference>
<evidence type="ECO:0000313" key="1">
    <source>
        <dbReference type="EMBL" id="MBB5346273.1"/>
    </source>
</evidence>
<evidence type="ECO:0008006" key="3">
    <source>
        <dbReference type="Google" id="ProtNLM"/>
    </source>
</evidence>
<reference evidence="1 2" key="1">
    <citation type="submission" date="2020-08" db="EMBL/GenBank/DDBJ databases">
        <title>Genomic Encyclopedia of Type Strains, Phase IV (KMG-V): Genome sequencing to study the core and pangenomes of soil and plant-associated prokaryotes.</title>
        <authorList>
            <person name="Whitman W."/>
        </authorList>
    </citation>
    <scope>NUCLEOTIDE SEQUENCE [LARGE SCALE GENOMIC DNA]</scope>
    <source>
        <strain evidence="1 2">M8US30</strain>
    </source>
</reference>
<dbReference type="Proteomes" id="UP000569092">
    <property type="component" value="Unassembled WGS sequence"/>
</dbReference>
<proteinExistence type="predicted"/>
<dbReference type="EMBL" id="JACHDZ010000012">
    <property type="protein sequence ID" value="MBB5346273.1"/>
    <property type="molecule type" value="Genomic_DNA"/>
</dbReference>
<gene>
    <name evidence="1" type="ORF">HDF10_004283</name>
</gene>
<evidence type="ECO:0000313" key="2">
    <source>
        <dbReference type="Proteomes" id="UP000569092"/>
    </source>
</evidence>
<sequence>MRAVRNPGKKAGSPRTSMLGWQALKTNPSKTGIQRALHCRCGREKILALGLCATCYTLKRQDDEYFGGLREQVLERDGYCCRVCGASGRRKRSIVVHHRVPGKSLLHLMISLCPGCHAKVGRTRVVISQMPPLLLELWREQHPLGHEQTALVFKTNFPAAKSAPLFREIAQQDATPSKTSC</sequence>
<organism evidence="1 2">
    <name type="scientific">Tunturiibacter lichenicola</name>
    <dbReference type="NCBI Taxonomy" id="2051959"/>
    <lineage>
        <taxon>Bacteria</taxon>
        <taxon>Pseudomonadati</taxon>
        <taxon>Acidobacteriota</taxon>
        <taxon>Terriglobia</taxon>
        <taxon>Terriglobales</taxon>
        <taxon>Acidobacteriaceae</taxon>
        <taxon>Tunturiibacter</taxon>
    </lineage>
</organism>
<name>A0A7W8JC67_9BACT</name>
<dbReference type="AlphaFoldDB" id="A0A7W8JC67"/>
<dbReference type="InterPro" id="IPR003615">
    <property type="entry name" value="HNH_nuc"/>
</dbReference>
<protein>
    <recommendedName>
        <fullName evidence="3">HNH endonuclease</fullName>
    </recommendedName>
</protein>
<comment type="caution">
    <text evidence="1">The sequence shown here is derived from an EMBL/GenBank/DDBJ whole genome shotgun (WGS) entry which is preliminary data.</text>
</comment>
<accession>A0A7W8JC67</accession>